<dbReference type="Pfam" id="PF06693">
    <property type="entry name" value="DUF1190"/>
    <property type="match status" value="1"/>
</dbReference>
<feature type="region of interest" description="Disordered" evidence="2">
    <location>
        <begin position="172"/>
        <end position="233"/>
    </location>
</feature>
<sequence>MTMKRTKNINQNAFRKSWRSYRLAPVAVAVSAVFMLSACEESDETVSLYTNAQDCSQANPSQAEQCTVAYNNALQEAAKTAPKYETQADCIAEFGESMCTQAPAQAGLAGTSSTNGEQTAQAQSGGGSMWMPLMMGYMMGRMMGGGAASQPLFSSKNPASPANGKFVDASGKSYGSATAGGRSMSVPKTAMAPKPPTTSTVTRGGFGDSINKQAMAQRSSSSAKSTSSRSMGG</sequence>
<dbReference type="EMBL" id="LXEW01000018">
    <property type="protein sequence ID" value="OAT53136.1"/>
    <property type="molecule type" value="Genomic_DNA"/>
</dbReference>
<dbReference type="Proteomes" id="UP000078224">
    <property type="component" value="Unassembled WGS sequence"/>
</dbReference>
<comment type="caution">
    <text evidence="3">The sequence shown here is derived from an EMBL/GenBank/DDBJ whole genome shotgun (WGS) entry which is preliminary data.</text>
</comment>
<keyword evidence="4" id="KW-1185">Reference proteome</keyword>
<dbReference type="NCBIfam" id="NF008655">
    <property type="entry name" value="PRK11653.1"/>
    <property type="match status" value="1"/>
</dbReference>
<feature type="region of interest" description="Disordered" evidence="2">
    <location>
        <begin position="107"/>
        <end position="127"/>
    </location>
</feature>
<proteinExistence type="inferred from homology"/>
<feature type="compositionally biased region" description="Low complexity" evidence="2">
    <location>
        <begin position="212"/>
        <end position="233"/>
    </location>
</feature>
<accession>A0A1B7JZ32</accession>
<dbReference type="HAMAP" id="MF_01188">
    <property type="entry name" value="UPF0441"/>
    <property type="match status" value="1"/>
</dbReference>
<evidence type="ECO:0000256" key="2">
    <source>
        <dbReference type="SAM" id="MobiDB-lite"/>
    </source>
</evidence>
<organism evidence="3 4">
    <name type="scientific">Providencia heimbachae ATCC 35613</name>
    <dbReference type="NCBI Taxonomy" id="1354272"/>
    <lineage>
        <taxon>Bacteria</taxon>
        <taxon>Pseudomonadati</taxon>
        <taxon>Pseudomonadota</taxon>
        <taxon>Gammaproteobacteria</taxon>
        <taxon>Enterobacterales</taxon>
        <taxon>Morganellaceae</taxon>
        <taxon>Providencia</taxon>
    </lineage>
</organism>
<comment type="similarity">
    <text evidence="1">Belongs to the UPF0441 family.</text>
</comment>
<evidence type="ECO:0000313" key="3">
    <source>
        <dbReference type="EMBL" id="OAT53136.1"/>
    </source>
</evidence>
<feature type="compositionally biased region" description="Polar residues" evidence="2">
    <location>
        <begin position="110"/>
        <end position="123"/>
    </location>
</feature>
<dbReference type="PATRIC" id="fig|1354272.4.peg.1332"/>
<name>A0A1B7JZ32_9GAMM</name>
<gene>
    <name evidence="3" type="ORF">M998_1316</name>
</gene>
<evidence type="ECO:0000313" key="4">
    <source>
        <dbReference type="Proteomes" id="UP000078224"/>
    </source>
</evidence>
<protein>
    <recommendedName>
        <fullName evidence="1">UPF0441 protein M998_1316</fullName>
    </recommendedName>
</protein>
<reference evidence="3 4" key="1">
    <citation type="submission" date="2016-04" db="EMBL/GenBank/DDBJ databases">
        <title>ATOL: Assembling a taxonomically balanced genome-scale reconstruction of the evolutionary history of the Enterobacteriaceae.</title>
        <authorList>
            <person name="Plunkett G.III."/>
            <person name="Neeno-Eckwall E.C."/>
            <person name="Glasner J.D."/>
            <person name="Perna N.T."/>
        </authorList>
    </citation>
    <scope>NUCLEOTIDE SEQUENCE [LARGE SCALE GENOMIC DNA]</scope>
    <source>
        <strain evidence="3 4">ATCC 35613</strain>
    </source>
</reference>
<evidence type="ECO:0000256" key="1">
    <source>
        <dbReference type="HAMAP-Rule" id="MF_01188"/>
    </source>
</evidence>
<feature type="compositionally biased region" description="Low complexity" evidence="2">
    <location>
        <begin position="187"/>
        <end position="200"/>
    </location>
</feature>
<dbReference type="InterPro" id="IPR009576">
    <property type="entry name" value="Biofilm_formation_YgiB"/>
</dbReference>
<dbReference type="AlphaFoldDB" id="A0A1B7JZ32"/>